<dbReference type="GO" id="GO:0005975">
    <property type="term" value="P:carbohydrate metabolic process"/>
    <property type="evidence" value="ECO:0007669"/>
    <property type="project" value="InterPro"/>
</dbReference>
<evidence type="ECO:0000256" key="5">
    <source>
        <dbReference type="ARBA" id="ARBA00023295"/>
    </source>
</evidence>
<reference evidence="9 10" key="1">
    <citation type="journal article" date="2014" name="Agronomy (Basel)">
        <title>A Draft Genome Sequence for Ensete ventricosum, the Drought-Tolerant Tree Against Hunger.</title>
        <authorList>
            <person name="Harrison J."/>
            <person name="Moore K.A."/>
            <person name="Paszkiewicz K."/>
            <person name="Jones T."/>
            <person name="Grant M."/>
            <person name="Ambacheew D."/>
            <person name="Muzemil S."/>
            <person name="Studholme D.J."/>
        </authorList>
    </citation>
    <scope>NUCLEOTIDE SEQUENCE [LARGE SCALE GENOMIC DNA]</scope>
</reference>
<dbReference type="PANTHER" id="PTHR23421">
    <property type="entry name" value="BETA-GALACTOSIDASE RELATED"/>
    <property type="match status" value="1"/>
</dbReference>
<evidence type="ECO:0000256" key="3">
    <source>
        <dbReference type="ARBA" id="ARBA00012756"/>
    </source>
</evidence>
<feature type="domain" description="Glycoside hydrolase 35 catalytic" evidence="7">
    <location>
        <begin position="136"/>
        <end position="174"/>
    </location>
</feature>
<evidence type="ECO:0000259" key="7">
    <source>
        <dbReference type="Pfam" id="PF01301"/>
    </source>
</evidence>
<evidence type="ECO:0000313" key="10">
    <source>
        <dbReference type="Proteomes" id="UP000287651"/>
    </source>
</evidence>
<keyword evidence="4" id="KW-0378">Hydrolase</keyword>
<evidence type="ECO:0000259" key="8">
    <source>
        <dbReference type="Pfam" id="PF21467"/>
    </source>
</evidence>
<gene>
    <name evidence="9" type="ORF">B296_00019266</name>
</gene>
<dbReference type="Proteomes" id="UP000287651">
    <property type="component" value="Unassembled WGS sequence"/>
</dbReference>
<dbReference type="EC" id="3.2.1.23" evidence="3"/>
<dbReference type="GO" id="GO:0004565">
    <property type="term" value="F:beta-galactosidase activity"/>
    <property type="evidence" value="ECO:0007669"/>
    <property type="project" value="UniProtKB-EC"/>
</dbReference>
<evidence type="ECO:0000313" key="9">
    <source>
        <dbReference type="EMBL" id="RRT43036.1"/>
    </source>
</evidence>
<dbReference type="Pfam" id="PF01301">
    <property type="entry name" value="Glyco_hydro_35"/>
    <property type="match status" value="1"/>
</dbReference>
<sequence length="331" mass="37148">MGLEPMTLGCGRRLSTLLLLAVALVVVSPTWLSSPVDASVSYDHKAIIIDGRRRILMSGSIHYPRSTPEVRPPTLWEMWPFRWRLGCHPDLCVLERPRAVPWSGSEITQPFPALSAKVTAPSHSVPQFVAFLDLWQYYFGGNYDLVRFIKLVKQAGLYVHLRIGPYVCAEWNFGYEIENEYGPVEYYGGAAAKNYVTWAARMAVGLNTGVPWVMCKQDDAPDPVNVGNHFETWNAGVLGPVTLEGLNEGKRDLSSQKWIYQAFFNAPAGNEPLALDMSSMGKGQIWINGQSIGRYWPAYKAYGSCDPCDYRGTYNEKKCQSNCGEPSQKWY</sequence>
<proteinExistence type="inferred from homology"/>
<dbReference type="InterPro" id="IPR017853">
    <property type="entry name" value="GH"/>
</dbReference>
<dbReference type="AlphaFoldDB" id="A0A426XUA4"/>
<feature type="domain" description="Beta-galactosidase galactose-binding" evidence="8">
    <location>
        <begin position="260"/>
        <end position="331"/>
    </location>
</feature>
<dbReference type="SUPFAM" id="SSF51445">
    <property type="entry name" value="(Trans)glycosidases"/>
    <property type="match status" value="1"/>
</dbReference>
<dbReference type="EMBL" id="AMZH03017408">
    <property type="protein sequence ID" value="RRT43036.1"/>
    <property type="molecule type" value="Genomic_DNA"/>
</dbReference>
<keyword evidence="5" id="KW-0326">Glycosidase</keyword>
<name>A0A426XUA4_ENSVE</name>
<dbReference type="InterPro" id="IPR001944">
    <property type="entry name" value="Glycoside_Hdrlase_35"/>
</dbReference>
<dbReference type="InterPro" id="IPR048913">
    <property type="entry name" value="BetaGal_gal-bd"/>
</dbReference>
<feature type="signal peptide" evidence="6">
    <location>
        <begin position="1"/>
        <end position="38"/>
    </location>
</feature>
<feature type="chain" id="PRO_5019109091" description="beta-galactosidase" evidence="6">
    <location>
        <begin position="39"/>
        <end position="331"/>
    </location>
</feature>
<evidence type="ECO:0000256" key="2">
    <source>
        <dbReference type="ARBA" id="ARBA00009809"/>
    </source>
</evidence>
<keyword evidence="6" id="KW-0732">Signal</keyword>
<evidence type="ECO:0000256" key="1">
    <source>
        <dbReference type="ARBA" id="ARBA00001412"/>
    </source>
</evidence>
<protein>
    <recommendedName>
        <fullName evidence="3">beta-galactosidase</fullName>
        <ecNumber evidence="3">3.2.1.23</ecNumber>
    </recommendedName>
</protein>
<dbReference type="Pfam" id="PF21467">
    <property type="entry name" value="BetaGal_gal-bd"/>
    <property type="match status" value="1"/>
</dbReference>
<dbReference type="InterPro" id="IPR031330">
    <property type="entry name" value="Gly_Hdrlase_35_cat"/>
</dbReference>
<comment type="similarity">
    <text evidence="2">Belongs to the glycosyl hydrolase 35 family.</text>
</comment>
<dbReference type="Gene3D" id="2.60.120.260">
    <property type="entry name" value="Galactose-binding domain-like"/>
    <property type="match status" value="1"/>
</dbReference>
<comment type="catalytic activity">
    <reaction evidence="1">
        <text>Hydrolysis of terminal non-reducing beta-D-galactose residues in beta-D-galactosides.</text>
        <dbReference type="EC" id="3.2.1.23"/>
    </reaction>
</comment>
<comment type="caution">
    <text evidence="9">The sequence shown here is derived from an EMBL/GenBank/DDBJ whole genome shotgun (WGS) entry which is preliminary data.</text>
</comment>
<dbReference type="Gene3D" id="3.20.20.80">
    <property type="entry name" value="Glycosidases"/>
    <property type="match status" value="1"/>
</dbReference>
<organism evidence="9 10">
    <name type="scientific">Ensete ventricosum</name>
    <name type="common">Abyssinian banana</name>
    <name type="synonym">Musa ensete</name>
    <dbReference type="NCBI Taxonomy" id="4639"/>
    <lineage>
        <taxon>Eukaryota</taxon>
        <taxon>Viridiplantae</taxon>
        <taxon>Streptophyta</taxon>
        <taxon>Embryophyta</taxon>
        <taxon>Tracheophyta</taxon>
        <taxon>Spermatophyta</taxon>
        <taxon>Magnoliopsida</taxon>
        <taxon>Liliopsida</taxon>
        <taxon>Zingiberales</taxon>
        <taxon>Musaceae</taxon>
        <taxon>Ensete</taxon>
    </lineage>
</organism>
<accession>A0A426XUA4</accession>
<evidence type="ECO:0000256" key="6">
    <source>
        <dbReference type="SAM" id="SignalP"/>
    </source>
</evidence>
<evidence type="ECO:0000256" key="4">
    <source>
        <dbReference type="ARBA" id="ARBA00022801"/>
    </source>
</evidence>